<proteinExistence type="predicted"/>
<gene>
    <name evidence="1" type="ORF">HMPREF9970_2286</name>
</gene>
<evidence type="ECO:0000313" key="1">
    <source>
        <dbReference type="EMBL" id="EIC95696.1"/>
    </source>
</evidence>
<reference evidence="1 2" key="1">
    <citation type="submission" date="2012-03" db="EMBL/GenBank/DDBJ databases">
        <authorList>
            <person name="Durkin A.S."/>
            <person name="McCorrison J."/>
            <person name="Torralba M."/>
            <person name="Gillis M."/>
            <person name="Methe B."/>
            <person name="Sutton G."/>
            <person name="Nelson K.E."/>
        </authorList>
    </citation>
    <scope>NUCLEOTIDE SEQUENCE [LARGE SCALE GENOMIC DNA]</scope>
    <source>
        <strain evidence="1 2">F0468</strain>
    </source>
</reference>
<sequence>MKYTVFYKPDGTLVSVVSEQADTDNIKVGTFEVPDGNVIDSIDISGREPAAISHATPMGDMSKIHGELEAINKRIEDINHKRSEETAELRAGILANATLIASTAPNNMATEESDN</sequence>
<evidence type="ECO:0000313" key="2">
    <source>
        <dbReference type="Proteomes" id="UP000005039"/>
    </source>
</evidence>
<dbReference type="RefSeq" id="WP_008754051.1">
    <property type="nucleotide sequence ID" value="NZ_AJGH01000069.1"/>
</dbReference>
<dbReference type="Proteomes" id="UP000005039">
    <property type="component" value="Unassembled WGS sequence"/>
</dbReference>
<dbReference type="AlphaFoldDB" id="I0R7N8"/>
<organism evidence="1 2">
    <name type="scientific">Lachnoanaerobaculum saburreum F0468</name>
    <dbReference type="NCBI Taxonomy" id="1095750"/>
    <lineage>
        <taxon>Bacteria</taxon>
        <taxon>Bacillati</taxon>
        <taxon>Bacillota</taxon>
        <taxon>Clostridia</taxon>
        <taxon>Lachnospirales</taxon>
        <taxon>Lachnospiraceae</taxon>
        <taxon>Lachnoanaerobaculum</taxon>
    </lineage>
</organism>
<keyword evidence="2" id="KW-1185">Reference proteome</keyword>
<comment type="caution">
    <text evidence="1">The sequence shown here is derived from an EMBL/GenBank/DDBJ whole genome shotgun (WGS) entry which is preliminary data.</text>
</comment>
<dbReference type="PATRIC" id="fig|1095750.3.peg.1505"/>
<protein>
    <submittedName>
        <fullName evidence="1">Uncharacterized protein</fullName>
    </submittedName>
</protein>
<accession>I0R7N8</accession>
<dbReference type="eggNOG" id="ENOG502ZW75">
    <property type="taxonomic scope" value="Bacteria"/>
</dbReference>
<dbReference type="EMBL" id="AJGH01000069">
    <property type="protein sequence ID" value="EIC95696.1"/>
    <property type="molecule type" value="Genomic_DNA"/>
</dbReference>
<name>I0R7N8_9FIRM</name>